<sequence length="80" mass="8737">MGQIVALKQGAQKPPKQKNADAQQTLSTNEAAPQALGNASPILGVTWGIYLRRKAPLTHHHQSTHQKSLLSQAWMRGASW</sequence>
<name>A0ABV4IEQ1_9BURK</name>
<feature type="compositionally biased region" description="Polar residues" evidence="1">
    <location>
        <begin position="20"/>
        <end position="31"/>
    </location>
</feature>
<protein>
    <submittedName>
        <fullName evidence="2">Uncharacterized protein</fullName>
    </submittedName>
</protein>
<evidence type="ECO:0000256" key="1">
    <source>
        <dbReference type="SAM" id="MobiDB-lite"/>
    </source>
</evidence>
<feature type="region of interest" description="Disordered" evidence="1">
    <location>
        <begin position="57"/>
        <end position="80"/>
    </location>
</feature>
<evidence type="ECO:0000313" key="2">
    <source>
        <dbReference type="EMBL" id="MEZ2740326.1"/>
    </source>
</evidence>
<dbReference type="EMBL" id="JBGJLR010000015">
    <property type="protein sequence ID" value="MEZ2740326.1"/>
    <property type="molecule type" value="Genomic_DNA"/>
</dbReference>
<evidence type="ECO:0000313" key="3">
    <source>
        <dbReference type="Proteomes" id="UP001567350"/>
    </source>
</evidence>
<comment type="caution">
    <text evidence="2">The sequence shown here is derived from an EMBL/GenBank/DDBJ whole genome shotgun (WGS) entry which is preliminary data.</text>
</comment>
<dbReference type="Proteomes" id="UP001567350">
    <property type="component" value="Unassembled WGS sequence"/>
</dbReference>
<dbReference type="RefSeq" id="WP_370893121.1">
    <property type="nucleotide sequence ID" value="NZ_JBGJLR010000015.1"/>
</dbReference>
<proteinExistence type="predicted"/>
<feature type="region of interest" description="Disordered" evidence="1">
    <location>
        <begin position="1"/>
        <end position="37"/>
    </location>
</feature>
<reference evidence="2 3" key="1">
    <citation type="submission" date="2024-08" db="EMBL/GenBank/DDBJ databases">
        <authorList>
            <person name="Feng Z."/>
            <person name="Ronholm J."/>
        </authorList>
    </citation>
    <scope>NUCLEOTIDE SEQUENCE [LARGE SCALE GENOMIC DNA]</scope>
    <source>
        <strain evidence="2 3">4-AB0-8</strain>
    </source>
</reference>
<accession>A0ABV4IEQ1</accession>
<keyword evidence="3" id="KW-1185">Reference proteome</keyword>
<gene>
    <name evidence="2" type="ORF">ACBP88_12865</name>
</gene>
<organism evidence="2 3">
    <name type="scientific">Comamonas jiangduensis</name>
    <dbReference type="NCBI Taxonomy" id="1194168"/>
    <lineage>
        <taxon>Bacteria</taxon>
        <taxon>Pseudomonadati</taxon>
        <taxon>Pseudomonadota</taxon>
        <taxon>Betaproteobacteria</taxon>
        <taxon>Burkholderiales</taxon>
        <taxon>Comamonadaceae</taxon>
        <taxon>Comamonas</taxon>
    </lineage>
</organism>